<accession>A0A4Q9PY84</accession>
<gene>
    <name evidence="1" type="ORF">BD310DRAFT_817226</name>
</gene>
<dbReference type="AlphaFoldDB" id="A0A4Q9PY84"/>
<dbReference type="Proteomes" id="UP000292082">
    <property type="component" value="Unassembled WGS sequence"/>
</dbReference>
<sequence>MYESLIALALEWYGRSSFSPRWLGKWRLMFFYIFLSLWYEFISWRVPQLVGAVVAISFVGSFLGLMFPIVMNDAGRILDIGFGSARGGVALRHRGNIG</sequence>
<evidence type="ECO:0000313" key="1">
    <source>
        <dbReference type="EMBL" id="TBU59520.1"/>
    </source>
</evidence>
<keyword evidence="2" id="KW-1185">Reference proteome</keyword>
<dbReference type="STRING" id="114155.A0A4Q9PY84"/>
<reference evidence="1 2" key="1">
    <citation type="submission" date="2019-01" db="EMBL/GenBank/DDBJ databases">
        <title>Draft genome sequences of three monokaryotic isolates of the white-rot basidiomycete fungus Dichomitus squalens.</title>
        <authorList>
            <consortium name="DOE Joint Genome Institute"/>
            <person name="Lopez S.C."/>
            <person name="Andreopoulos B."/>
            <person name="Pangilinan J."/>
            <person name="Lipzen A."/>
            <person name="Riley R."/>
            <person name="Ahrendt S."/>
            <person name="Ng V."/>
            <person name="Barry K."/>
            <person name="Daum C."/>
            <person name="Grigoriev I.V."/>
            <person name="Hilden K.S."/>
            <person name="Makela M.R."/>
            <person name="de Vries R.P."/>
        </authorList>
    </citation>
    <scope>NUCLEOTIDE SEQUENCE [LARGE SCALE GENOMIC DNA]</scope>
    <source>
        <strain evidence="1 2">CBS 464.89</strain>
    </source>
</reference>
<organism evidence="1 2">
    <name type="scientific">Dichomitus squalens</name>
    <dbReference type="NCBI Taxonomy" id="114155"/>
    <lineage>
        <taxon>Eukaryota</taxon>
        <taxon>Fungi</taxon>
        <taxon>Dikarya</taxon>
        <taxon>Basidiomycota</taxon>
        <taxon>Agaricomycotina</taxon>
        <taxon>Agaricomycetes</taxon>
        <taxon>Polyporales</taxon>
        <taxon>Polyporaceae</taxon>
        <taxon>Dichomitus</taxon>
    </lineage>
</organism>
<name>A0A4Q9PY84_9APHY</name>
<dbReference type="EMBL" id="ML145113">
    <property type="protein sequence ID" value="TBU59520.1"/>
    <property type="molecule type" value="Genomic_DNA"/>
</dbReference>
<protein>
    <submittedName>
        <fullName evidence="1">Uncharacterized protein</fullName>
    </submittedName>
</protein>
<proteinExistence type="predicted"/>
<evidence type="ECO:0000313" key="2">
    <source>
        <dbReference type="Proteomes" id="UP000292082"/>
    </source>
</evidence>